<dbReference type="InterPro" id="IPR023299">
    <property type="entry name" value="ATPase_P-typ_cyto_dom_N"/>
</dbReference>
<keyword evidence="6" id="KW-0547">Nucleotide-binding</keyword>
<dbReference type="GO" id="GO:0030007">
    <property type="term" value="P:intracellular potassium ion homeostasis"/>
    <property type="evidence" value="ECO:0007669"/>
    <property type="project" value="TreeGrafter"/>
</dbReference>
<dbReference type="PRINTS" id="PR00119">
    <property type="entry name" value="CATATPASE"/>
</dbReference>
<dbReference type="NCBIfam" id="TIGR01494">
    <property type="entry name" value="ATPase_P-type"/>
    <property type="match status" value="2"/>
</dbReference>
<dbReference type="OrthoDB" id="1521937at2"/>
<dbReference type="InterPro" id="IPR018303">
    <property type="entry name" value="ATPase_P-typ_P_site"/>
</dbReference>
<keyword evidence="3" id="KW-1003">Cell membrane</keyword>
<dbReference type="InterPro" id="IPR006068">
    <property type="entry name" value="ATPase_P-typ_cation-transptr_C"/>
</dbReference>
<accession>A0A1I4YBG8</accession>
<dbReference type="GO" id="GO:0006883">
    <property type="term" value="P:intracellular sodium ion homeostasis"/>
    <property type="evidence" value="ECO:0007669"/>
    <property type="project" value="TreeGrafter"/>
</dbReference>
<dbReference type="AlphaFoldDB" id="A0A1I4YBG8"/>
<dbReference type="Gene3D" id="1.20.1110.10">
    <property type="entry name" value="Calcium-transporting ATPase, transmembrane domain"/>
    <property type="match status" value="1"/>
</dbReference>
<comment type="subcellular location">
    <subcellularLocation>
        <location evidence="1">Cell membrane</location>
        <topology evidence="1">Multi-pass membrane protein</topology>
    </subcellularLocation>
</comment>
<keyword evidence="10 13" id="KW-1133">Transmembrane helix</keyword>
<dbReference type="GO" id="GO:0016887">
    <property type="term" value="F:ATP hydrolysis activity"/>
    <property type="evidence" value="ECO:0007669"/>
    <property type="project" value="InterPro"/>
</dbReference>
<feature type="compositionally biased region" description="Basic and acidic residues" evidence="12">
    <location>
        <begin position="17"/>
        <end position="45"/>
    </location>
</feature>
<feature type="transmembrane region" description="Helical" evidence="13">
    <location>
        <begin position="860"/>
        <end position="879"/>
    </location>
</feature>
<dbReference type="PANTHER" id="PTHR43294:SF21">
    <property type="entry name" value="CATION TRANSPORTING ATPASE"/>
    <property type="match status" value="1"/>
</dbReference>
<dbReference type="InterPro" id="IPR044492">
    <property type="entry name" value="P_typ_ATPase_HD_dom"/>
</dbReference>
<keyword evidence="9" id="KW-1278">Translocase</keyword>
<protein>
    <submittedName>
        <fullName evidence="15">Ca2+-transporting ATPase</fullName>
    </submittedName>
</protein>
<dbReference type="InterPro" id="IPR001757">
    <property type="entry name" value="P_typ_ATPase"/>
</dbReference>
<dbReference type="InterPro" id="IPR023214">
    <property type="entry name" value="HAD_sf"/>
</dbReference>
<keyword evidence="11 13" id="KW-0472">Membrane</keyword>
<keyword evidence="8" id="KW-0460">Magnesium</keyword>
<feature type="transmembrane region" description="Helical" evidence="13">
    <location>
        <begin position="891"/>
        <end position="911"/>
    </location>
</feature>
<dbReference type="SFLD" id="SFLDS00003">
    <property type="entry name" value="Haloacid_Dehalogenase"/>
    <property type="match status" value="1"/>
</dbReference>
<evidence type="ECO:0000259" key="14">
    <source>
        <dbReference type="SMART" id="SM00831"/>
    </source>
</evidence>
<dbReference type="FunFam" id="2.70.150.10:FF:000160">
    <property type="entry name" value="Sarcoplasmic/endoplasmic reticulum calcium ATPase 1"/>
    <property type="match status" value="1"/>
</dbReference>
<feature type="compositionally biased region" description="Basic and acidic residues" evidence="12">
    <location>
        <begin position="399"/>
        <end position="413"/>
    </location>
</feature>
<dbReference type="GO" id="GO:0005524">
    <property type="term" value="F:ATP binding"/>
    <property type="evidence" value="ECO:0007669"/>
    <property type="project" value="UniProtKB-KW"/>
</dbReference>
<evidence type="ECO:0000256" key="5">
    <source>
        <dbReference type="ARBA" id="ARBA00022692"/>
    </source>
</evidence>
<dbReference type="Gene3D" id="2.70.150.10">
    <property type="entry name" value="Calcium-transporting ATPase, cytoplasmic transduction domain A"/>
    <property type="match status" value="1"/>
</dbReference>
<dbReference type="InterPro" id="IPR004014">
    <property type="entry name" value="ATPase_P-typ_cation-transptr_N"/>
</dbReference>
<proteinExistence type="inferred from homology"/>
<dbReference type="Gene3D" id="3.40.1110.10">
    <property type="entry name" value="Calcium-transporting ATPase, cytoplasmic domain N"/>
    <property type="match status" value="1"/>
</dbReference>
<evidence type="ECO:0000256" key="7">
    <source>
        <dbReference type="ARBA" id="ARBA00022840"/>
    </source>
</evidence>
<keyword evidence="7" id="KW-0067">ATP-binding</keyword>
<dbReference type="SUPFAM" id="SSF81653">
    <property type="entry name" value="Calcium ATPase, transduction domain A"/>
    <property type="match status" value="1"/>
</dbReference>
<dbReference type="PROSITE" id="PS00154">
    <property type="entry name" value="ATPASE_E1_E2"/>
    <property type="match status" value="1"/>
</dbReference>
<reference evidence="15 16" key="1">
    <citation type="submission" date="2016-10" db="EMBL/GenBank/DDBJ databases">
        <authorList>
            <person name="de Groot N.N."/>
        </authorList>
    </citation>
    <scope>NUCLEOTIDE SEQUENCE [LARGE SCALE GENOMIC DNA]</scope>
    <source>
        <strain evidence="15 16">DSM 17794</strain>
    </source>
</reference>
<comment type="similarity">
    <text evidence="2">Belongs to the cation transport ATPase (P-type) (TC 3.A.3) family. Type IIA subfamily.</text>
</comment>
<dbReference type="Pfam" id="PF08282">
    <property type="entry name" value="Hydrolase_3"/>
    <property type="match status" value="1"/>
</dbReference>
<dbReference type="Pfam" id="PF00122">
    <property type="entry name" value="E1-E2_ATPase"/>
    <property type="match status" value="1"/>
</dbReference>
<feature type="region of interest" description="Disordered" evidence="12">
    <location>
        <begin position="1"/>
        <end position="45"/>
    </location>
</feature>
<dbReference type="SMART" id="SM00831">
    <property type="entry name" value="Cation_ATPase_N"/>
    <property type="match status" value="1"/>
</dbReference>
<dbReference type="EMBL" id="FOVL01000002">
    <property type="protein sequence ID" value="SFN34920.1"/>
    <property type="molecule type" value="Genomic_DNA"/>
</dbReference>
<dbReference type="FunFam" id="3.40.50.1000:FF:000083">
    <property type="entry name" value="Sodium/potassium-transporting ATPase subunit alpha"/>
    <property type="match status" value="1"/>
</dbReference>
<evidence type="ECO:0000313" key="15">
    <source>
        <dbReference type="EMBL" id="SFN34920.1"/>
    </source>
</evidence>
<organism evidence="15 16">
    <name type="scientific">Salegentibacter flavus</name>
    <dbReference type="NCBI Taxonomy" id="287099"/>
    <lineage>
        <taxon>Bacteria</taxon>
        <taxon>Pseudomonadati</taxon>
        <taxon>Bacteroidota</taxon>
        <taxon>Flavobacteriia</taxon>
        <taxon>Flavobacteriales</taxon>
        <taxon>Flavobacteriaceae</taxon>
        <taxon>Salegentibacter</taxon>
    </lineage>
</organism>
<dbReference type="GO" id="GO:0005391">
    <property type="term" value="F:P-type sodium:potassium-exchanging transporter activity"/>
    <property type="evidence" value="ECO:0007669"/>
    <property type="project" value="TreeGrafter"/>
</dbReference>
<feature type="domain" description="Cation-transporting P-type ATPase N-terminal" evidence="14">
    <location>
        <begin position="8"/>
        <end position="81"/>
    </location>
</feature>
<evidence type="ECO:0000256" key="1">
    <source>
        <dbReference type="ARBA" id="ARBA00004651"/>
    </source>
</evidence>
<dbReference type="SUPFAM" id="SSF81665">
    <property type="entry name" value="Calcium ATPase, transmembrane domain M"/>
    <property type="match status" value="1"/>
</dbReference>
<dbReference type="InterPro" id="IPR023298">
    <property type="entry name" value="ATPase_P-typ_TM_dom_sf"/>
</dbReference>
<evidence type="ECO:0000256" key="12">
    <source>
        <dbReference type="SAM" id="MobiDB-lite"/>
    </source>
</evidence>
<dbReference type="SFLD" id="SFLDF00027">
    <property type="entry name" value="p-type_atpase"/>
    <property type="match status" value="1"/>
</dbReference>
<dbReference type="InterPro" id="IPR050510">
    <property type="entry name" value="Cation_transp_ATPase_P-type"/>
</dbReference>
<feature type="transmembrane region" description="Helical" evidence="13">
    <location>
        <begin position="275"/>
        <end position="301"/>
    </location>
</feature>
<dbReference type="RefSeq" id="WP_093405788.1">
    <property type="nucleotide sequence ID" value="NZ_FOVL01000002.1"/>
</dbReference>
<dbReference type="GO" id="GO:1902600">
    <property type="term" value="P:proton transmembrane transport"/>
    <property type="evidence" value="ECO:0007669"/>
    <property type="project" value="TreeGrafter"/>
</dbReference>
<evidence type="ECO:0000256" key="9">
    <source>
        <dbReference type="ARBA" id="ARBA00022967"/>
    </source>
</evidence>
<dbReference type="GO" id="GO:1990573">
    <property type="term" value="P:potassium ion import across plasma membrane"/>
    <property type="evidence" value="ECO:0007669"/>
    <property type="project" value="TreeGrafter"/>
</dbReference>
<dbReference type="InterPro" id="IPR008250">
    <property type="entry name" value="ATPase_P-typ_transduc_dom_A_sf"/>
</dbReference>
<feature type="region of interest" description="Disordered" evidence="12">
    <location>
        <begin position="399"/>
        <end position="429"/>
    </location>
</feature>
<feature type="transmembrane region" description="Helical" evidence="13">
    <location>
        <begin position="249"/>
        <end position="269"/>
    </location>
</feature>
<dbReference type="Pfam" id="PF00689">
    <property type="entry name" value="Cation_ATPase_C"/>
    <property type="match status" value="1"/>
</dbReference>
<dbReference type="GO" id="GO:0005886">
    <property type="term" value="C:plasma membrane"/>
    <property type="evidence" value="ECO:0007669"/>
    <property type="project" value="UniProtKB-SubCell"/>
</dbReference>
<dbReference type="SUPFAM" id="SSF81660">
    <property type="entry name" value="Metal cation-transporting ATPase, ATP-binding domain N"/>
    <property type="match status" value="1"/>
</dbReference>
<dbReference type="SFLD" id="SFLDG00002">
    <property type="entry name" value="C1.7:_P-type_atpase_like"/>
    <property type="match status" value="1"/>
</dbReference>
<dbReference type="STRING" id="287099.SAMN05660413_00654"/>
<dbReference type="Pfam" id="PF13246">
    <property type="entry name" value="Cation_ATPase"/>
    <property type="match status" value="1"/>
</dbReference>
<evidence type="ECO:0000256" key="13">
    <source>
        <dbReference type="SAM" id="Phobius"/>
    </source>
</evidence>
<evidence type="ECO:0000256" key="4">
    <source>
        <dbReference type="ARBA" id="ARBA00022553"/>
    </source>
</evidence>
<evidence type="ECO:0000313" key="16">
    <source>
        <dbReference type="Proteomes" id="UP000199153"/>
    </source>
</evidence>
<feature type="transmembrane region" description="Helical" evidence="13">
    <location>
        <begin position="61"/>
        <end position="79"/>
    </location>
</feature>
<evidence type="ECO:0000256" key="6">
    <source>
        <dbReference type="ARBA" id="ARBA00022741"/>
    </source>
</evidence>
<dbReference type="Gene3D" id="3.40.50.1000">
    <property type="entry name" value="HAD superfamily/HAD-like"/>
    <property type="match status" value="1"/>
</dbReference>
<evidence type="ECO:0000256" key="11">
    <source>
        <dbReference type="ARBA" id="ARBA00023136"/>
    </source>
</evidence>
<keyword evidence="16" id="KW-1185">Reference proteome</keyword>
<dbReference type="InterPro" id="IPR059000">
    <property type="entry name" value="ATPase_P-type_domA"/>
</dbReference>
<name>A0A1I4YBG8_9FLAO</name>
<dbReference type="Pfam" id="PF00690">
    <property type="entry name" value="Cation_ATPase_N"/>
    <property type="match status" value="1"/>
</dbReference>
<evidence type="ECO:0000256" key="8">
    <source>
        <dbReference type="ARBA" id="ARBA00022842"/>
    </source>
</evidence>
<dbReference type="PRINTS" id="PR00120">
    <property type="entry name" value="HATPASE"/>
</dbReference>
<dbReference type="PANTHER" id="PTHR43294">
    <property type="entry name" value="SODIUM/POTASSIUM-TRANSPORTING ATPASE SUBUNIT ALPHA"/>
    <property type="match status" value="1"/>
</dbReference>
<evidence type="ECO:0000256" key="3">
    <source>
        <dbReference type="ARBA" id="ARBA00022475"/>
    </source>
</evidence>
<evidence type="ECO:0000256" key="10">
    <source>
        <dbReference type="ARBA" id="ARBA00022989"/>
    </source>
</evidence>
<dbReference type="GO" id="GO:0036376">
    <property type="term" value="P:sodium ion export across plasma membrane"/>
    <property type="evidence" value="ECO:0007669"/>
    <property type="project" value="TreeGrafter"/>
</dbReference>
<keyword evidence="4" id="KW-0597">Phosphoprotein</keyword>
<dbReference type="SUPFAM" id="SSF56784">
    <property type="entry name" value="HAD-like"/>
    <property type="match status" value="1"/>
</dbReference>
<feature type="transmembrane region" description="Helical" evidence="13">
    <location>
        <begin position="85"/>
        <end position="104"/>
    </location>
</feature>
<dbReference type="Proteomes" id="UP000199153">
    <property type="component" value="Unassembled WGS sequence"/>
</dbReference>
<evidence type="ECO:0000256" key="2">
    <source>
        <dbReference type="ARBA" id="ARBA00005675"/>
    </source>
</evidence>
<feature type="transmembrane region" description="Helical" evidence="13">
    <location>
        <begin position="793"/>
        <end position="815"/>
    </location>
</feature>
<sequence length="921" mass="102031">MEIDQKHPYHSISIEETLEKVSGKKEGLSSEEAQKRQEKFGKNKLPEKGGMNPFLLFLKQFKDFLILILFIAAGVAWWADQMADVYIILAVILFNAIMGFTQEYKAEKAIESIKSLVKKKAYVLRNGKEEEMPAEEVVPGDVIILKEGSTVPADGRLLERKDLRATEASLTGESMPVEKKTEPVDKNAAIGDRANMVWKGTNIARGEGKAVVTAIGKQTEIGEIARSMGEMKIQDSNFKKKTSKLGKQMAIIAITTALIVFAIGYWYRHLIFQDILLVTIATLVSSIPEGLPVVISIVLAIGANRMAKKKAIIREFTATEMMGSVSTILSDKTGTITQSILTVKKIFTGSGQELSVSGSGYQLEGDFKKEDENINLDKNPVESKLMAIAAFCNNASIKSKEEKEKKEENRKEDEDKDQDEGPKVTGDPTEAAMLVMSRKAKIKQKEPYKNYKLLDDLPFNSEQKFRASLIETEEGPEIFAIGAPERILELSSHWLSPDSPQEMTDEKREEIGDKIDQWTGEAMRVLSQGYKNANGKNSLKADDVKDLVWVGITGIIDPPRKGVKESIQECKTAGVRVMMVTGDHKKTAAAIAVQVGIVESKEQEEGDKYPVSLTSKELDVKDEKFDDFLEHVNVYARVGPQTKLRIAERLQAKDTMVAMTGDGVNDAPALKRADVGIAMGQRGTDVAKDASQIVLQDDNFSSIVNAIREGRIVFENVKKTSYFLLTTNFASTSVLIVGLSLGFPIPLTAAMILYVNLITDGVMDIALATEPGHGEIMHQPPVKKSASILNWDIAPYLLLMAAIMVTLSLFVLDYYMPQGTAMARTGTFLMVAMTQLYNVFNMRSLRQSIFEIGIFSNKWINIAFVASLGGQIAVIKIPFLRDLFGFEELPILHFLVIFALSSLVLFGGELYKYLKFKKSLF</sequence>
<keyword evidence="5 13" id="KW-0812">Transmembrane</keyword>
<gene>
    <name evidence="15" type="ORF">SAMN05660413_00654</name>
</gene>
<dbReference type="InterPro" id="IPR036412">
    <property type="entry name" value="HAD-like_sf"/>
</dbReference>